<evidence type="ECO:0000256" key="1">
    <source>
        <dbReference type="ARBA" id="ARBA00022490"/>
    </source>
</evidence>
<evidence type="ECO:0000256" key="5">
    <source>
        <dbReference type="ARBA" id="ARBA00023204"/>
    </source>
</evidence>
<dbReference type="GO" id="GO:0048476">
    <property type="term" value="C:Holliday junction resolvase complex"/>
    <property type="evidence" value="ECO:0007669"/>
    <property type="project" value="UniProtKB-UniRule"/>
</dbReference>
<keyword evidence="1 6" id="KW-0963">Cytoplasm</keyword>
<organism evidence="8 9">
    <name type="scientific">Proteobacteria bacterium 228</name>
    <dbReference type="NCBI Taxonomy" id="2083153"/>
    <lineage>
        <taxon>Bacteria</taxon>
        <taxon>Pseudomonadati</taxon>
        <taxon>Pseudomonadota</taxon>
    </lineage>
</organism>
<dbReference type="SUPFAM" id="SSF46929">
    <property type="entry name" value="DNA helicase RuvA subunit, C-terminal domain"/>
    <property type="match status" value="1"/>
</dbReference>
<dbReference type="GO" id="GO:0006281">
    <property type="term" value="P:DNA repair"/>
    <property type="evidence" value="ECO:0007669"/>
    <property type="project" value="UniProtKB-UniRule"/>
</dbReference>
<dbReference type="Pfam" id="PF14520">
    <property type="entry name" value="HHH_5"/>
    <property type="match status" value="1"/>
</dbReference>
<dbReference type="Gene3D" id="1.10.8.10">
    <property type="entry name" value="DNA helicase RuvA subunit, C-terminal domain"/>
    <property type="match status" value="1"/>
</dbReference>
<dbReference type="NCBIfam" id="TIGR00084">
    <property type="entry name" value="ruvA"/>
    <property type="match status" value="1"/>
</dbReference>
<feature type="domain" description="Helix-hairpin-helix DNA-binding motif class 1" evidence="7">
    <location>
        <begin position="108"/>
        <end position="127"/>
    </location>
</feature>
<dbReference type="EMBL" id="PRLP01000052">
    <property type="protein sequence ID" value="PPC76379.1"/>
    <property type="molecule type" value="Genomic_DNA"/>
</dbReference>
<accession>A0A2S5KPB8</accession>
<dbReference type="Pfam" id="PF07499">
    <property type="entry name" value="RuvA_C"/>
    <property type="match status" value="1"/>
</dbReference>
<dbReference type="InterPro" id="IPR012340">
    <property type="entry name" value="NA-bd_OB-fold"/>
</dbReference>
<keyword evidence="4 6" id="KW-0233">DNA recombination</keyword>
<evidence type="ECO:0000313" key="9">
    <source>
        <dbReference type="Proteomes" id="UP000238196"/>
    </source>
</evidence>
<dbReference type="Proteomes" id="UP000238196">
    <property type="component" value="Unassembled WGS sequence"/>
</dbReference>
<dbReference type="InterPro" id="IPR003583">
    <property type="entry name" value="Hlx-hairpin-Hlx_DNA-bd_motif"/>
</dbReference>
<dbReference type="InterPro" id="IPR010994">
    <property type="entry name" value="RuvA_2-like"/>
</dbReference>
<dbReference type="GO" id="GO:0005737">
    <property type="term" value="C:cytoplasm"/>
    <property type="evidence" value="ECO:0007669"/>
    <property type="project" value="UniProtKB-SubCell"/>
</dbReference>
<dbReference type="GO" id="GO:0009379">
    <property type="term" value="C:Holliday junction helicase complex"/>
    <property type="evidence" value="ECO:0007669"/>
    <property type="project" value="InterPro"/>
</dbReference>
<feature type="region of interest" description="Domain III" evidence="6">
    <location>
        <begin position="154"/>
        <end position="209"/>
    </location>
</feature>
<comment type="caution">
    <text evidence="6">Lacks conserved residue(s) required for the propagation of feature annotation.</text>
</comment>
<dbReference type="GO" id="GO:0005524">
    <property type="term" value="F:ATP binding"/>
    <property type="evidence" value="ECO:0007669"/>
    <property type="project" value="InterPro"/>
</dbReference>
<evidence type="ECO:0000256" key="2">
    <source>
        <dbReference type="ARBA" id="ARBA00022763"/>
    </source>
</evidence>
<evidence type="ECO:0000313" key="8">
    <source>
        <dbReference type="EMBL" id="PPC76379.1"/>
    </source>
</evidence>
<comment type="similarity">
    <text evidence="6">Belongs to the RuvA family.</text>
</comment>
<dbReference type="SUPFAM" id="SSF47781">
    <property type="entry name" value="RuvA domain 2-like"/>
    <property type="match status" value="1"/>
</dbReference>
<dbReference type="GO" id="GO:0006310">
    <property type="term" value="P:DNA recombination"/>
    <property type="evidence" value="ECO:0007669"/>
    <property type="project" value="UniProtKB-UniRule"/>
</dbReference>
<reference evidence="8 9" key="1">
    <citation type="submission" date="2018-02" db="EMBL/GenBank/DDBJ databases">
        <title>novel marine gammaproteobacteria from coastal saline agro ecosystem.</title>
        <authorList>
            <person name="Krishnan R."/>
            <person name="Ramesh Kumar N."/>
        </authorList>
    </citation>
    <scope>NUCLEOTIDE SEQUENCE [LARGE SCALE GENOMIC DNA]</scope>
    <source>
        <strain evidence="8 9">228</strain>
    </source>
</reference>
<protein>
    <recommendedName>
        <fullName evidence="6">Holliday junction branch migration complex subunit RuvA</fullName>
    </recommendedName>
</protein>
<dbReference type="CDD" id="cd14332">
    <property type="entry name" value="UBA_RuvA_C"/>
    <property type="match status" value="1"/>
</dbReference>
<evidence type="ECO:0000256" key="4">
    <source>
        <dbReference type="ARBA" id="ARBA00023172"/>
    </source>
</evidence>
<evidence type="ECO:0000256" key="6">
    <source>
        <dbReference type="HAMAP-Rule" id="MF_00031"/>
    </source>
</evidence>
<proteinExistence type="inferred from homology"/>
<name>A0A2S5KPB8_9PROT</name>
<dbReference type="InterPro" id="IPR013849">
    <property type="entry name" value="DNA_helicase_Holl-junc_RuvA_I"/>
</dbReference>
<comment type="function">
    <text evidence="6">The RuvA-RuvB-RuvC complex processes Holliday junction (HJ) DNA during genetic recombination and DNA repair, while the RuvA-RuvB complex plays an important role in the rescue of blocked DNA replication forks via replication fork reversal (RFR). RuvA specifically binds to HJ cruciform DNA, conferring on it an open structure. The RuvB hexamer acts as an ATP-dependent pump, pulling dsDNA into and through the RuvAB complex. HJ branch migration allows RuvC to scan DNA until it finds its consensus sequence, where it cleaves and resolves the cruciform DNA.</text>
</comment>
<dbReference type="InterPro" id="IPR011114">
    <property type="entry name" value="RuvA_C"/>
</dbReference>
<evidence type="ECO:0000256" key="3">
    <source>
        <dbReference type="ARBA" id="ARBA00023125"/>
    </source>
</evidence>
<keyword evidence="5 6" id="KW-0234">DNA repair</keyword>
<dbReference type="SMART" id="SM00278">
    <property type="entry name" value="HhH1"/>
    <property type="match status" value="2"/>
</dbReference>
<dbReference type="Gene3D" id="1.10.150.20">
    <property type="entry name" value="5' to 3' exonuclease, C-terminal subdomain"/>
    <property type="match status" value="1"/>
</dbReference>
<dbReference type="Gene3D" id="2.40.50.140">
    <property type="entry name" value="Nucleic acid-binding proteins"/>
    <property type="match status" value="1"/>
</dbReference>
<comment type="subunit">
    <text evidence="6">Homotetramer. Forms an RuvA(8)-RuvB(12)-Holliday junction (HJ) complex. HJ DNA is sandwiched between 2 RuvA tetramers; dsDNA enters through RuvA and exits via RuvB. An RuvB hexamer assembles on each DNA strand where it exits the tetramer. Each RuvB hexamer is contacted by two RuvA subunits (via domain III) on 2 adjacent RuvB subunits; this complex drives branch migration. In the full resolvosome a probable DNA-RuvA(4)-RuvB(12)-RuvC(2) complex forms which resolves the HJ.</text>
</comment>
<evidence type="ECO:0000259" key="7">
    <source>
        <dbReference type="SMART" id="SM00278"/>
    </source>
</evidence>
<dbReference type="GO" id="GO:0009378">
    <property type="term" value="F:four-way junction helicase activity"/>
    <property type="evidence" value="ECO:0007669"/>
    <property type="project" value="InterPro"/>
</dbReference>
<dbReference type="InterPro" id="IPR000085">
    <property type="entry name" value="RuvA"/>
</dbReference>
<feature type="region of interest" description="Domain I" evidence="6">
    <location>
        <begin position="1"/>
        <end position="64"/>
    </location>
</feature>
<feature type="domain" description="Helix-hairpin-helix DNA-binding motif class 1" evidence="7">
    <location>
        <begin position="73"/>
        <end position="92"/>
    </location>
</feature>
<comment type="caution">
    <text evidence="8">The sequence shown here is derived from an EMBL/GenBank/DDBJ whole genome shotgun (WGS) entry which is preliminary data.</text>
</comment>
<dbReference type="GO" id="GO:0000400">
    <property type="term" value="F:four-way junction DNA binding"/>
    <property type="evidence" value="ECO:0007669"/>
    <property type="project" value="UniProtKB-UniRule"/>
</dbReference>
<keyword evidence="3 6" id="KW-0238">DNA-binding</keyword>
<dbReference type="HAMAP" id="MF_00031">
    <property type="entry name" value="DNA_HJ_migration_RuvA"/>
    <property type="match status" value="1"/>
</dbReference>
<dbReference type="Pfam" id="PF01330">
    <property type="entry name" value="RuvA_N"/>
    <property type="match status" value="1"/>
</dbReference>
<comment type="domain">
    <text evidence="6">Has three domains with a flexible linker between the domains II and III and assumes an 'L' shape. Domain III is highly mobile and contacts RuvB.</text>
</comment>
<dbReference type="OrthoDB" id="5293449at2"/>
<dbReference type="InterPro" id="IPR036267">
    <property type="entry name" value="RuvA_C_sf"/>
</dbReference>
<comment type="subcellular location">
    <subcellularLocation>
        <location evidence="6">Cytoplasm</location>
    </subcellularLocation>
</comment>
<sequence length="209" mass="22463">MIGRLEGVLLEKAPPALLLDVGGVGYEVEASMQTHFRLPERGKKVVLFTHQVIREDAHHLFGFIDRGERDVFRILIKANGVGPKLALAILSSLEVKELVRSVAEGDIARLIKVPGVGKKTAERLLVELRDRLGSWQGSDIADFTLTGGVLPGAPAVADVRLEAEQALLALGYKPAEASKAVMQADKELSGQGVSVESLLKLALKSMVGR</sequence>
<keyword evidence="2 6" id="KW-0227">DNA damage</keyword>
<dbReference type="AlphaFoldDB" id="A0A2S5KPB8"/>
<dbReference type="SUPFAM" id="SSF50249">
    <property type="entry name" value="Nucleic acid-binding proteins"/>
    <property type="match status" value="1"/>
</dbReference>
<gene>
    <name evidence="6" type="primary">ruvA</name>
    <name evidence="8" type="ORF">C4K68_15590</name>
</gene>